<dbReference type="Gene3D" id="3.40.720.10">
    <property type="entry name" value="Alkaline Phosphatase, subunit A"/>
    <property type="match status" value="1"/>
</dbReference>
<dbReference type="InterPro" id="IPR026263">
    <property type="entry name" value="Alkaline_phosphatase_prok"/>
</dbReference>
<feature type="binding site" evidence="5">
    <location>
        <begin position="162"/>
        <end position="164"/>
    </location>
    <ligand>
        <name>substrate</name>
    </ligand>
</feature>
<sequence length="548" mass="61897">MKIKFFYGLILILTSLSLGAEPAESSLPRPKLVVGIVVDQMRWDYLYRYYDRYGDRGFKRLLKEGFTCENTQLNYLPAFTAVGHTCIYTGSVPSVTGIAANDFYIEKEKKKLYCTADPTVECVGSDSQAGRMSPRNLWVTTITDELRLGTNFHSKVIGIALKDRAAILPAGHTANAAYWFDYDSGKWITSSYYTDKLPRWVEDFNARDRASQLLQQDWNTLYPIGTYKQSTKDDTPYEAPFIKGEKPVFPIPTSKLLKTNGYSMIRQTPYGNTFTLEMAKTAVEKEEMGQREETDFLAVSLSATDYIGHQFGTNAIETEDTYLRLDQDLGLFFEFLDEKIGRDHYTVFLTADHAAAHNVGFLQSHRIPSDSWLYQKVLHRLDSTLNNRFAVQGLVYSLDNYQVHLDRQLISRSRLAYETVKSAVLDYLNNLEGIAYAVDMEKVAISTLPTGIREKIINGYCRERSGAIQIIVKPGWYESGTPTPQGTTHGTWHSYDTHVPLLFMGWGIRQGATRRLVGLTDIAPTIAALLHIQAPNGCIGQPIPEILK</sequence>
<evidence type="ECO:0000313" key="6">
    <source>
        <dbReference type="EMBL" id="RGU54673.1"/>
    </source>
</evidence>
<dbReference type="RefSeq" id="WP_022159562.1">
    <property type="nucleotide sequence ID" value="NZ_CABJFF010000001.1"/>
</dbReference>
<dbReference type="Pfam" id="PF01663">
    <property type="entry name" value="Phosphodiest"/>
    <property type="match status" value="1"/>
</dbReference>
<dbReference type="AlphaFoldDB" id="A0A412TLM7"/>
<dbReference type="NCBIfam" id="NF042991">
    <property type="entry name" value="alk_phos_PafA"/>
    <property type="match status" value="1"/>
</dbReference>
<evidence type="ECO:0000256" key="5">
    <source>
        <dbReference type="PIRSR" id="PIRSR031924-51"/>
    </source>
</evidence>
<protein>
    <submittedName>
        <fullName evidence="6">Alkaline phosphatase family protein</fullName>
    </submittedName>
</protein>
<dbReference type="CDD" id="cd16016">
    <property type="entry name" value="AP-SPAP"/>
    <property type="match status" value="1"/>
</dbReference>
<reference evidence="6 7" key="1">
    <citation type="submission" date="2018-08" db="EMBL/GenBank/DDBJ databases">
        <title>A genome reference for cultivated species of the human gut microbiota.</title>
        <authorList>
            <person name="Zou Y."/>
            <person name="Xue W."/>
            <person name="Luo G."/>
        </authorList>
    </citation>
    <scope>NUCLEOTIDE SEQUENCE [LARGE SCALE GENOMIC DNA]</scope>
    <source>
        <strain evidence="6 7">AF16-14</strain>
    </source>
</reference>
<keyword evidence="1 4" id="KW-0597">Phosphoprotein</keyword>
<feature type="active site" description="Phosphothreonine intermediate" evidence="4">
    <location>
        <position position="80"/>
    </location>
</feature>
<proteinExistence type="predicted"/>
<accession>A0A412TLM7</accession>
<evidence type="ECO:0000256" key="4">
    <source>
        <dbReference type="PIRSR" id="PIRSR031924-50"/>
    </source>
</evidence>
<evidence type="ECO:0000313" key="7">
    <source>
        <dbReference type="Proteomes" id="UP000284243"/>
    </source>
</evidence>
<dbReference type="Gene3D" id="3.30.1360.150">
    <property type="match status" value="1"/>
</dbReference>
<dbReference type="PANTHER" id="PTHR10151:SF120">
    <property type="entry name" value="BIS(5'-ADENOSYL)-TRIPHOSPHATASE"/>
    <property type="match status" value="1"/>
</dbReference>
<gene>
    <name evidence="6" type="ORF">DWW57_15325</name>
</gene>
<dbReference type="Proteomes" id="UP000284243">
    <property type="component" value="Unassembled WGS sequence"/>
</dbReference>
<keyword evidence="2" id="KW-0479">Metal-binding</keyword>
<comment type="caution">
    <text evidence="6">The sequence shown here is derived from an EMBL/GenBank/DDBJ whole genome shotgun (WGS) entry which is preliminary data.</text>
</comment>
<organism evidence="6 7">
    <name type="scientific">Odoribacter splanchnicus</name>
    <dbReference type="NCBI Taxonomy" id="28118"/>
    <lineage>
        <taxon>Bacteria</taxon>
        <taxon>Pseudomonadati</taxon>
        <taxon>Bacteroidota</taxon>
        <taxon>Bacteroidia</taxon>
        <taxon>Bacteroidales</taxon>
        <taxon>Odoribacteraceae</taxon>
        <taxon>Odoribacter</taxon>
    </lineage>
</organism>
<dbReference type="GO" id="GO:0004035">
    <property type="term" value="F:alkaline phosphatase activity"/>
    <property type="evidence" value="ECO:0007669"/>
    <property type="project" value="InterPro"/>
</dbReference>
<dbReference type="InterPro" id="IPR002591">
    <property type="entry name" value="Phosphodiest/P_Trfase"/>
</dbReference>
<evidence type="ECO:0000256" key="2">
    <source>
        <dbReference type="ARBA" id="ARBA00022723"/>
    </source>
</evidence>
<dbReference type="PANTHER" id="PTHR10151">
    <property type="entry name" value="ECTONUCLEOTIDE PYROPHOSPHATASE/PHOSPHODIESTERASE"/>
    <property type="match status" value="1"/>
</dbReference>
<feature type="binding site" evidence="5">
    <location>
        <position position="101"/>
    </location>
    <ligand>
        <name>substrate</name>
    </ligand>
</feature>
<dbReference type="InterPro" id="IPR017850">
    <property type="entry name" value="Alkaline_phosphatase_core_sf"/>
</dbReference>
<evidence type="ECO:0000256" key="3">
    <source>
        <dbReference type="ARBA" id="ARBA00022729"/>
    </source>
</evidence>
<evidence type="ECO:0000256" key="1">
    <source>
        <dbReference type="ARBA" id="ARBA00022553"/>
    </source>
</evidence>
<keyword evidence="3" id="KW-0732">Signal</keyword>
<dbReference type="PIRSF" id="PIRSF031924">
    <property type="entry name" value="Pi-irrepressible_AP"/>
    <property type="match status" value="1"/>
</dbReference>
<dbReference type="GO" id="GO:0046872">
    <property type="term" value="F:metal ion binding"/>
    <property type="evidence" value="ECO:0007669"/>
    <property type="project" value="UniProtKB-KW"/>
</dbReference>
<name>A0A412TLM7_9BACT</name>
<dbReference type="SUPFAM" id="SSF53649">
    <property type="entry name" value="Alkaline phosphatase-like"/>
    <property type="match status" value="1"/>
</dbReference>
<dbReference type="EMBL" id="QRYC01000027">
    <property type="protein sequence ID" value="RGU54673.1"/>
    <property type="molecule type" value="Genomic_DNA"/>
</dbReference>